<protein>
    <submittedName>
        <fullName evidence="3">Peptidase S15</fullName>
    </submittedName>
</protein>
<dbReference type="InterPro" id="IPR008979">
    <property type="entry name" value="Galactose-bd-like_sf"/>
</dbReference>
<keyword evidence="1" id="KW-0378">Hydrolase</keyword>
<dbReference type="Gene3D" id="3.40.50.1820">
    <property type="entry name" value="alpha/beta hydrolase"/>
    <property type="match status" value="1"/>
</dbReference>
<dbReference type="InterPro" id="IPR050585">
    <property type="entry name" value="Xaa-Pro_dipeptidyl-ppase/CocE"/>
</dbReference>
<dbReference type="InterPro" id="IPR029058">
    <property type="entry name" value="AB_hydrolase_fold"/>
</dbReference>
<dbReference type="Proteomes" id="UP001061070">
    <property type="component" value="Unassembled WGS sequence"/>
</dbReference>
<dbReference type="InterPro" id="IPR005674">
    <property type="entry name" value="CocE/Ser_esterase"/>
</dbReference>
<organism evidence="3 4">
    <name type="scientific">Gluconobacter frateurii NRIC 0228</name>
    <dbReference type="NCBI Taxonomy" id="1307946"/>
    <lineage>
        <taxon>Bacteria</taxon>
        <taxon>Pseudomonadati</taxon>
        <taxon>Pseudomonadota</taxon>
        <taxon>Alphaproteobacteria</taxon>
        <taxon>Acetobacterales</taxon>
        <taxon>Acetobacteraceae</taxon>
        <taxon>Gluconobacter</taxon>
    </lineage>
</organism>
<dbReference type="SUPFAM" id="SSF53474">
    <property type="entry name" value="alpha/beta-Hydrolases"/>
    <property type="match status" value="1"/>
</dbReference>
<dbReference type="SUPFAM" id="SSF49785">
    <property type="entry name" value="Galactose-binding domain-like"/>
    <property type="match status" value="1"/>
</dbReference>
<evidence type="ECO:0000313" key="3">
    <source>
        <dbReference type="EMBL" id="GBR16237.1"/>
    </source>
</evidence>
<evidence type="ECO:0000259" key="2">
    <source>
        <dbReference type="SMART" id="SM00939"/>
    </source>
</evidence>
<dbReference type="RefSeq" id="WP_099182258.1">
    <property type="nucleotide sequence ID" value="NZ_BAQW01000013.1"/>
</dbReference>
<dbReference type="Pfam" id="PF08530">
    <property type="entry name" value="PepX_C"/>
    <property type="match status" value="1"/>
</dbReference>
<dbReference type="EMBL" id="BAQW01000013">
    <property type="protein sequence ID" value="GBR16237.1"/>
    <property type="molecule type" value="Genomic_DNA"/>
</dbReference>
<gene>
    <name evidence="3" type="ORF">AA0228_2723</name>
</gene>
<keyword evidence="4" id="KW-1185">Reference proteome</keyword>
<dbReference type="PANTHER" id="PTHR43056">
    <property type="entry name" value="PEPTIDASE S9 PROLYL OLIGOPEPTIDASE"/>
    <property type="match status" value="1"/>
</dbReference>
<comment type="caution">
    <text evidence="3">The sequence shown here is derived from an EMBL/GenBank/DDBJ whole genome shotgun (WGS) entry which is preliminary data.</text>
</comment>
<feature type="domain" description="Xaa-Pro dipeptidyl-peptidase C-terminal" evidence="2">
    <location>
        <begin position="304"/>
        <end position="535"/>
    </location>
</feature>
<name>A0ABQ0QEW1_9PROT</name>
<dbReference type="Gene3D" id="1.10.3020.10">
    <property type="entry name" value="alpha-amino acid ester hydrolase ( Helical cap domain)"/>
    <property type="match status" value="1"/>
</dbReference>
<dbReference type="Pfam" id="PF02129">
    <property type="entry name" value="Peptidase_S15"/>
    <property type="match status" value="1"/>
</dbReference>
<proteinExistence type="predicted"/>
<reference evidence="3" key="1">
    <citation type="submission" date="2013-04" db="EMBL/GenBank/DDBJ databases">
        <title>The genome sequencing project of 58 acetic acid bacteria.</title>
        <authorList>
            <person name="Okamoto-Kainuma A."/>
            <person name="Ishikawa M."/>
            <person name="Umino S."/>
            <person name="Koizumi Y."/>
            <person name="Shiwa Y."/>
            <person name="Yoshikawa H."/>
            <person name="Matsutani M."/>
            <person name="Matsushita K."/>
        </authorList>
    </citation>
    <scope>NUCLEOTIDE SEQUENCE</scope>
    <source>
        <strain evidence="3">NRIC 0228</strain>
    </source>
</reference>
<evidence type="ECO:0000313" key="4">
    <source>
        <dbReference type="Proteomes" id="UP001061070"/>
    </source>
</evidence>
<dbReference type="PANTHER" id="PTHR43056:SF10">
    <property type="entry name" value="COCE_NOND FAMILY, PUTATIVE (AFU_ORTHOLOGUE AFUA_7G00600)-RELATED"/>
    <property type="match status" value="1"/>
</dbReference>
<sequence length="543" mass="59529">MVALKPRRTETMLTRDGIRLVADIWEPEGEGPFPVLLMRQAYGRRIGTSLCYAPPEWYARHGYIVVMQDVRGRGDSGGEFILFEHEAEDGADTIAWAASLPRSNGRVGMFGFSFQGSNQLLAAGEKPEALKAIAPAMIGWQLDRDWAYENGAFAMRANIGWATQLAAETARLKGDYDTQQILFAASRGTSFNGRQPTVPAHDALLAKYSHYTRWRDTPPGDAYWDKISPASRLSNIAELAPAVLLIGGWYDSHLPGTLEAYRALSSHMPTRLIVGPWAHFPWDRHIGDVDVGDDAITDIDQQQIRFFDHWLKSEPEQQVAPVRLFDMGACQWQDLQDLPEGNTQAFPSGNGRAAIDTRDGALAPRVPDDALALSEESLTLDPWRPAAPCGGSFGFPGGPVDRARTDARSDVLTFTTAPQTSDRLLAGTVTGCFEFEGEYESFDIHATLSRVDGQGKVHPMAEGYALAKPGQTLLPMRGTCLTLQKGERLRLSLSLACFPVFPVNPGTGGSPITATLDQQRVTTVHLKCGSGTYLLLPWLKQES</sequence>
<dbReference type="SMART" id="SM00939">
    <property type="entry name" value="PepX_C"/>
    <property type="match status" value="1"/>
</dbReference>
<dbReference type="NCBIfam" id="TIGR00976">
    <property type="entry name" value="CocE_NonD"/>
    <property type="match status" value="1"/>
</dbReference>
<dbReference type="InterPro" id="IPR000383">
    <property type="entry name" value="Xaa-Pro-like_dom"/>
</dbReference>
<dbReference type="InterPro" id="IPR013736">
    <property type="entry name" value="Xaa-Pro_dipept_C"/>
</dbReference>
<evidence type="ECO:0000256" key="1">
    <source>
        <dbReference type="ARBA" id="ARBA00022801"/>
    </source>
</evidence>
<accession>A0ABQ0QEW1</accession>
<dbReference type="Gene3D" id="2.60.120.260">
    <property type="entry name" value="Galactose-binding domain-like"/>
    <property type="match status" value="1"/>
</dbReference>